<evidence type="ECO:0000259" key="1">
    <source>
        <dbReference type="Pfam" id="PF00732"/>
    </source>
</evidence>
<keyword evidence="3" id="KW-1185">Reference proteome</keyword>
<proteinExistence type="predicted"/>
<dbReference type="InterPro" id="IPR036188">
    <property type="entry name" value="FAD/NAD-bd_sf"/>
</dbReference>
<accession>A0A7Z7HU14</accession>
<dbReference type="GO" id="GO:0050660">
    <property type="term" value="F:flavin adenine dinucleotide binding"/>
    <property type="evidence" value="ECO:0007669"/>
    <property type="project" value="InterPro"/>
</dbReference>
<dbReference type="Pfam" id="PF13450">
    <property type="entry name" value="NAD_binding_8"/>
    <property type="match status" value="1"/>
</dbReference>
<dbReference type="GO" id="GO:0016614">
    <property type="term" value="F:oxidoreductase activity, acting on CH-OH group of donors"/>
    <property type="evidence" value="ECO:0007669"/>
    <property type="project" value="InterPro"/>
</dbReference>
<dbReference type="Gene3D" id="3.50.50.60">
    <property type="entry name" value="FAD/NAD(P)-binding domain"/>
    <property type="match status" value="2"/>
</dbReference>
<dbReference type="Pfam" id="PF00732">
    <property type="entry name" value="GMC_oxred_N"/>
    <property type="match status" value="1"/>
</dbReference>
<dbReference type="PRINTS" id="PR00419">
    <property type="entry name" value="ADXRDTASE"/>
</dbReference>
<sequence length="579" mass="64603">MSKDERYDIVIIGAGPNGMATAAYLAKCGLSVIVLEERTECGGACETQEPLAGVRIYPHAMLMYASPAPGFEQLELHKYGFRMSWQPDYGTASTAVALACSDGWREHTETDKMGWAKIGGLMGTSGVYTRELMRATFWCPPHPANVEVTDDNVPYMQVYKKHQPDLYTPELRNMTMLDLLDEHCESEHFKAGMAFAAWASGAAGHWEGVAIPAALSVHLLTLPNTGRSSIPRGGLHGYLHAIHRAAVHKGAVIRTCCPVEEIIIEDGRAVGVRLRETAAMGGKTIRANKAVIMAIDVHQAFLKMIGPRHLDPGFIRKVKDISLKNQTLYVSVFHTKKQLTLKPKWARGDAYVGANKQPYLGIFPCDTRDIYYENVTDVDGRKGQPTVPPERAMWFQGPPQNFDTTDCQANYPASRGYISQAFEMAVTSPDYHLEGEDALDKYKKEMDEYMRKAYSQMVDGLDDDNLIHHWSATGRDVEFRNTGIIGGTWCGSRHDEDQLWTNRPIPELARYRTPIDGLYHAHQTSGHPGGLCLMAIPYNLMHILIEDGIADPGDWWYASPYYIPEEGKIPANRNKRNEG</sequence>
<dbReference type="EMBL" id="LT837803">
    <property type="protein sequence ID" value="SMB28713.1"/>
    <property type="molecule type" value="Genomic_DNA"/>
</dbReference>
<evidence type="ECO:0000313" key="3">
    <source>
        <dbReference type="Proteomes" id="UP000242886"/>
    </source>
</evidence>
<gene>
    <name evidence="2" type="ORF">SDENCHOL_20692</name>
</gene>
<dbReference type="Proteomes" id="UP000242886">
    <property type="component" value="Chromosome SDENCHOL"/>
</dbReference>
<dbReference type="PANTHER" id="PTHR10668:SF103">
    <property type="entry name" value="PYRIDINE NUCLEOTIDE-DISULFIDE OXIDOREDUCTASE DOMAIN-CONTAINING PROTEIN 2"/>
    <property type="match status" value="1"/>
</dbReference>
<protein>
    <recommendedName>
        <fullName evidence="1">Glucose-methanol-choline oxidoreductase N-terminal domain-containing protein</fullName>
    </recommendedName>
</protein>
<dbReference type="AlphaFoldDB" id="A0A7Z7HU14"/>
<dbReference type="RefSeq" id="WP_172955064.1">
    <property type="nucleotide sequence ID" value="NZ_LT837803.1"/>
</dbReference>
<dbReference type="PANTHER" id="PTHR10668">
    <property type="entry name" value="PHYTOENE DEHYDROGENASE"/>
    <property type="match status" value="1"/>
</dbReference>
<evidence type="ECO:0000313" key="2">
    <source>
        <dbReference type="EMBL" id="SMB28713.1"/>
    </source>
</evidence>
<reference evidence="2" key="1">
    <citation type="submission" date="2017-03" db="EMBL/GenBank/DDBJ databases">
        <authorList>
            <consortium name="AG Boll"/>
        </authorList>
    </citation>
    <scope>NUCLEOTIDE SEQUENCE [LARGE SCALE GENOMIC DNA]</scope>
    <source>
        <strain evidence="2">Chol</strain>
    </source>
</reference>
<dbReference type="SUPFAM" id="SSF51905">
    <property type="entry name" value="FAD/NAD(P)-binding domain"/>
    <property type="match status" value="1"/>
</dbReference>
<name>A0A7Z7HU14_9PROT</name>
<organism evidence="2 3">
    <name type="scientific">Sterolibacterium denitrificans</name>
    <dbReference type="NCBI Taxonomy" id="157592"/>
    <lineage>
        <taxon>Bacteria</taxon>
        <taxon>Pseudomonadati</taxon>
        <taxon>Pseudomonadota</taxon>
        <taxon>Betaproteobacteria</taxon>
        <taxon>Nitrosomonadales</taxon>
        <taxon>Sterolibacteriaceae</taxon>
        <taxon>Sterolibacterium</taxon>
    </lineage>
</organism>
<feature type="domain" description="Glucose-methanol-choline oxidoreductase N-terminal" evidence="1">
    <location>
        <begin position="238"/>
        <end position="294"/>
    </location>
</feature>
<dbReference type="InterPro" id="IPR000172">
    <property type="entry name" value="GMC_OxRdtase_N"/>
</dbReference>